<proteinExistence type="inferred from homology"/>
<dbReference type="GO" id="GO:0004725">
    <property type="term" value="F:protein tyrosine phosphatase activity"/>
    <property type="evidence" value="ECO:0007669"/>
    <property type="project" value="UniProtKB-EC"/>
</dbReference>
<dbReference type="AlphaFoldDB" id="A0A4V3E1K9"/>
<keyword evidence="6" id="KW-1185">Reference proteome</keyword>
<comment type="caution">
    <text evidence="5">The sequence shown here is derived from an EMBL/GenBank/DDBJ whole genome shotgun (WGS) entry which is preliminary data.</text>
</comment>
<evidence type="ECO:0000256" key="3">
    <source>
        <dbReference type="ARBA" id="ARBA00022801"/>
    </source>
</evidence>
<evidence type="ECO:0000313" key="5">
    <source>
        <dbReference type="EMBL" id="TDS13718.1"/>
    </source>
</evidence>
<sequence>MFNIFNRNPKTNTLEWLQVDMHSHILPGIDDGCKTAEDSLSLLSRLSALGLQTFYFTPHIYQDMYPNTHSSIDGAYATLQQGSPSDSFAGYAAEYMVDGHFERRLEREEEPLLTLPGKHVLIEMSYIQESKNIEKVIFDLQIKGYRPILAHPERYVFYHENPKALERYKDLGCLLQLNILSIFGYYGSREKKTAKYLLDRGLIDFVGTDAHHERHVQMLERGLKKENIKPYFKKCSLKNQLLIHCTT</sequence>
<dbReference type="OrthoDB" id="9788539at2"/>
<evidence type="ECO:0000256" key="1">
    <source>
        <dbReference type="ARBA" id="ARBA00005750"/>
    </source>
</evidence>
<evidence type="ECO:0000313" key="6">
    <source>
        <dbReference type="Proteomes" id="UP000294752"/>
    </source>
</evidence>
<dbReference type="GO" id="GO:0030145">
    <property type="term" value="F:manganese ion binding"/>
    <property type="evidence" value="ECO:0007669"/>
    <property type="project" value="InterPro"/>
</dbReference>
<dbReference type="PANTHER" id="PTHR39181:SF1">
    <property type="entry name" value="TYROSINE-PROTEIN PHOSPHATASE YWQE"/>
    <property type="match status" value="1"/>
</dbReference>
<comment type="catalytic activity">
    <reaction evidence="4">
        <text>O-phospho-L-tyrosyl-[protein] + H2O = L-tyrosyl-[protein] + phosphate</text>
        <dbReference type="Rhea" id="RHEA:10684"/>
        <dbReference type="Rhea" id="RHEA-COMP:10136"/>
        <dbReference type="Rhea" id="RHEA-COMP:20101"/>
        <dbReference type="ChEBI" id="CHEBI:15377"/>
        <dbReference type="ChEBI" id="CHEBI:43474"/>
        <dbReference type="ChEBI" id="CHEBI:46858"/>
        <dbReference type="ChEBI" id="CHEBI:61978"/>
        <dbReference type="EC" id="3.1.3.48"/>
    </reaction>
</comment>
<dbReference type="RefSeq" id="WP_133640051.1">
    <property type="nucleotide sequence ID" value="NZ_SNZV01000004.1"/>
</dbReference>
<protein>
    <recommendedName>
        <fullName evidence="2">protein-tyrosine-phosphatase</fullName>
        <ecNumber evidence="2">3.1.3.48</ecNumber>
    </recommendedName>
</protein>
<dbReference type="InterPro" id="IPR016667">
    <property type="entry name" value="Caps_polysacc_synth_CpsB/CapC"/>
</dbReference>
<name>A0A4V3E1K9_9SPHI</name>
<keyword evidence="3" id="KW-0378">Hydrolase</keyword>
<dbReference type="EC" id="3.1.3.48" evidence="2"/>
<dbReference type="InterPro" id="IPR016195">
    <property type="entry name" value="Pol/histidinol_Pase-like"/>
</dbReference>
<accession>A0A4V3E1K9</accession>
<dbReference type="EMBL" id="SNZV01000004">
    <property type="protein sequence ID" value="TDS13718.1"/>
    <property type="molecule type" value="Genomic_DNA"/>
</dbReference>
<dbReference type="Gene3D" id="3.20.20.140">
    <property type="entry name" value="Metal-dependent hydrolases"/>
    <property type="match status" value="1"/>
</dbReference>
<reference evidence="5 6" key="1">
    <citation type="submission" date="2019-03" db="EMBL/GenBank/DDBJ databases">
        <title>Genomic Encyclopedia of Type Strains, Phase III (KMG-III): the genomes of soil and plant-associated and newly described type strains.</title>
        <authorList>
            <person name="Whitman W."/>
        </authorList>
    </citation>
    <scope>NUCLEOTIDE SEQUENCE [LARGE SCALE GENOMIC DNA]</scope>
    <source>
        <strain evidence="5 6">CGMCC 1.12801</strain>
    </source>
</reference>
<organism evidence="5 6">
    <name type="scientific">Sphingobacterium paludis</name>
    <dbReference type="NCBI Taxonomy" id="1476465"/>
    <lineage>
        <taxon>Bacteria</taxon>
        <taxon>Pseudomonadati</taxon>
        <taxon>Bacteroidota</taxon>
        <taxon>Sphingobacteriia</taxon>
        <taxon>Sphingobacteriales</taxon>
        <taxon>Sphingobacteriaceae</taxon>
        <taxon>Sphingobacterium</taxon>
    </lineage>
</organism>
<dbReference type="PIRSF" id="PIRSF016557">
    <property type="entry name" value="Caps_synth_CpsB"/>
    <property type="match status" value="1"/>
</dbReference>
<dbReference type="Pfam" id="PF19567">
    <property type="entry name" value="CpsB_CapC"/>
    <property type="match status" value="1"/>
</dbReference>
<comment type="similarity">
    <text evidence="1">Belongs to the metallo-dependent hydrolases superfamily. CpsB/CapC family.</text>
</comment>
<gene>
    <name evidence="5" type="ORF">B0I21_10444</name>
</gene>
<evidence type="ECO:0000256" key="2">
    <source>
        <dbReference type="ARBA" id="ARBA00013064"/>
    </source>
</evidence>
<dbReference type="PANTHER" id="PTHR39181">
    <property type="entry name" value="TYROSINE-PROTEIN PHOSPHATASE YWQE"/>
    <property type="match status" value="1"/>
</dbReference>
<dbReference type="Proteomes" id="UP000294752">
    <property type="component" value="Unassembled WGS sequence"/>
</dbReference>
<dbReference type="SUPFAM" id="SSF89550">
    <property type="entry name" value="PHP domain-like"/>
    <property type="match status" value="1"/>
</dbReference>
<evidence type="ECO:0000256" key="4">
    <source>
        <dbReference type="ARBA" id="ARBA00051722"/>
    </source>
</evidence>